<feature type="region of interest" description="Disordered" evidence="1">
    <location>
        <begin position="1"/>
        <end position="20"/>
    </location>
</feature>
<keyword evidence="2" id="KW-0472">Membrane</keyword>
<evidence type="ECO:0000256" key="1">
    <source>
        <dbReference type="SAM" id="MobiDB-lite"/>
    </source>
</evidence>
<organism evidence="3">
    <name type="scientific">Arundo donax</name>
    <name type="common">Giant reed</name>
    <name type="synonym">Donax arundinaceus</name>
    <dbReference type="NCBI Taxonomy" id="35708"/>
    <lineage>
        <taxon>Eukaryota</taxon>
        <taxon>Viridiplantae</taxon>
        <taxon>Streptophyta</taxon>
        <taxon>Embryophyta</taxon>
        <taxon>Tracheophyta</taxon>
        <taxon>Spermatophyta</taxon>
        <taxon>Magnoliopsida</taxon>
        <taxon>Liliopsida</taxon>
        <taxon>Poales</taxon>
        <taxon>Poaceae</taxon>
        <taxon>PACMAD clade</taxon>
        <taxon>Arundinoideae</taxon>
        <taxon>Arundineae</taxon>
        <taxon>Arundo</taxon>
    </lineage>
</organism>
<reference evidence="3" key="1">
    <citation type="submission" date="2014-09" db="EMBL/GenBank/DDBJ databases">
        <authorList>
            <person name="Magalhaes I.L.F."/>
            <person name="Oliveira U."/>
            <person name="Santos F.R."/>
            <person name="Vidigal T.H.D.A."/>
            <person name="Brescovit A.D."/>
            <person name="Santos A.J."/>
        </authorList>
    </citation>
    <scope>NUCLEOTIDE SEQUENCE</scope>
    <source>
        <tissue evidence="3">Shoot tissue taken approximately 20 cm above the soil surface</tissue>
    </source>
</reference>
<sequence length="66" mass="6871">MPPPPRSPPPRAWPASAGKTSSARTMAESLGFLRACFLCTMAAAGGFLKSAACFSEAKAARDGKER</sequence>
<keyword evidence="2" id="KW-0812">Transmembrane</keyword>
<proteinExistence type="predicted"/>
<protein>
    <submittedName>
        <fullName evidence="3">Uncharacterized protein</fullName>
    </submittedName>
</protein>
<name>A0A0A9F3K7_ARUDO</name>
<dbReference type="AlphaFoldDB" id="A0A0A9F3K7"/>
<feature type="compositionally biased region" description="Pro residues" evidence="1">
    <location>
        <begin position="1"/>
        <end position="12"/>
    </location>
</feature>
<accession>A0A0A9F3K7</accession>
<keyword evidence="2" id="KW-1133">Transmembrane helix</keyword>
<dbReference type="EMBL" id="GBRH01190311">
    <property type="protein sequence ID" value="JAE07585.1"/>
    <property type="molecule type" value="Transcribed_RNA"/>
</dbReference>
<evidence type="ECO:0000256" key="2">
    <source>
        <dbReference type="SAM" id="Phobius"/>
    </source>
</evidence>
<evidence type="ECO:0000313" key="3">
    <source>
        <dbReference type="EMBL" id="JAE07585.1"/>
    </source>
</evidence>
<reference evidence="3" key="2">
    <citation type="journal article" date="2015" name="Data Brief">
        <title>Shoot transcriptome of the giant reed, Arundo donax.</title>
        <authorList>
            <person name="Barrero R.A."/>
            <person name="Guerrero F.D."/>
            <person name="Moolhuijzen P."/>
            <person name="Goolsby J.A."/>
            <person name="Tidwell J."/>
            <person name="Bellgard S.E."/>
            <person name="Bellgard M.I."/>
        </authorList>
    </citation>
    <scope>NUCLEOTIDE SEQUENCE</scope>
    <source>
        <tissue evidence="3">Shoot tissue taken approximately 20 cm above the soil surface</tissue>
    </source>
</reference>
<feature type="transmembrane region" description="Helical" evidence="2">
    <location>
        <begin position="31"/>
        <end position="48"/>
    </location>
</feature>